<reference evidence="2 3" key="1">
    <citation type="journal article" date="2012" name="J. Bacteriol.">
        <title>Complete Genome Sequence of Providencia stuartii Clinical Isolate MRSN 2154.</title>
        <authorList>
            <person name="Clifford R.J."/>
            <person name="Hang J."/>
            <person name="Riley M.C."/>
            <person name="Onmus-Leone F."/>
            <person name="Kuschner R.A."/>
            <person name="Lesho E.P."/>
            <person name="Waterman P.E."/>
        </authorList>
    </citation>
    <scope>NUCLEOTIDE SEQUENCE [LARGE SCALE GENOMIC DNA]</scope>
    <source>
        <strain evidence="2 3">MRSN 2154</strain>
    </source>
</reference>
<dbReference type="InterPro" id="IPR018880">
    <property type="entry name" value="Phage_P4_Ash"/>
</dbReference>
<evidence type="ECO:0000313" key="3">
    <source>
        <dbReference type="Proteomes" id="UP000005012"/>
    </source>
</evidence>
<evidence type="ECO:0000256" key="1">
    <source>
        <dbReference type="SAM" id="MobiDB-lite"/>
    </source>
</evidence>
<evidence type="ECO:0000313" key="2">
    <source>
        <dbReference type="EMBL" id="AFH92547.1"/>
    </source>
</evidence>
<gene>
    <name evidence="2" type="ordered locus">S70_03290</name>
</gene>
<feature type="region of interest" description="Disordered" evidence="1">
    <location>
        <begin position="1"/>
        <end position="22"/>
    </location>
</feature>
<dbReference type="KEGG" id="psi:S70_03290"/>
<dbReference type="Pfam" id="PF10554">
    <property type="entry name" value="Phage_ASH"/>
    <property type="match status" value="1"/>
</dbReference>
<dbReference type="HOGENOM" id="CLU_111481_1_0_6"/>
<protein>
    <submittedName>
        <fullName evidence="2">Transcriptional regulator</fullName>
    </submittedName>
</protein>
<organism evidence="2 3">
    <name type="scientific">Providencia stuartii (strain MRSN 2154)</name>
    <dbReference type="NCBI Taxonomy" id="1157951"/>
    <lineage>
        <taxon>Bacteria</taxon>
        <taxon>Pseudomonadati</taxon>
        <taxon>Pseudomonadota</taxon>
        <taxon>Gammaproteobacteria</taxon>
        <taxon>Enterobacterales</taxon>
        <taxon>Morganellaceae</taxon>
        <taxon>Providencia</taxon>
    </lineage>
</organism>
<dbReference type="NCBIfam" id="NF033153">
    <property type="entry name" value="phage_ICD_like"/>
    <property type="match status" value="1"/>
</dbReference>
<dbReference type="PATRIC" id="fig|1157951.4.peg.654"/>
<reference evidence="3" key="2">
    <citation type="submission" date="2012-04" db="EMBL/GenBank/DDBJ databases">
        <title>Complete genome sequence of Providencia stuartii clinical isolate MRSN 2154.</title>
        <authorList>
            <person name="Clifford R.J."/>
            <person name="Hang J."/>
            <person name="Riley M.C."/>
            <person name="Onmus-Leone F."/>
            <person name="Kuschner R.A."/>
            <person name="Lesho E.P."/>
            <person name="Waterman P.E."/>
        </authorList>
    </citation>
    <scope>NUCLEOTIDE SEQUENCE [LARGE SCALE GENOMIC DNA]</scope>
    <source>
        <strain evidence="3">MRSN 2154</strain>
    </source>
</reference>
<name>A0A140NIT8_PROSM</name>
<dbReference type="EMBL" id="CP003488">
    <property type="protein sequence ID" value="AFH92547.1"/>
    <property type="molecule type" value="Genomic_DNA"/>
</dbReference>
<dbReference type="OrthoDB" id="6631751at2"/>
<proteinExistence type="predicted"/>
<sequence length="104" mass="11588">MVALAGQPSGWLESSNSSSLNPVNVTTPLEIETSRGDSLTKLLEIIFIMATPAQTHPKFIWRFFSCQQFKYFIVEATSEQEARSLLPDSPCVFSARIRQEVGHA</sequence>
<dbReference type="Proteomes" id="UP000005012">
    <property type="component" value="Chromosome"/>
</dbReference>
<dbReference type="AlphaFoldDB" id="A0A140NIT8"/>
<accession>A0A140NIT8</accession>